<reference evidence="2 3" key="1">
    <citation type="submission" date="2013-12" db="EMBL/GenBank/DDBJ databases">
        <title>Comparative genomics of Petrotoga isolates.</title>
        <authorList>
            <person name="Nesbo C.L."/>
            <person name="Charchuk R."/>
            <person name="Chow K."/>
        </authorList>
    </citation>
    <scope>NUCLEOTIDE SEQUENCE [LARGE SCALE GENOMIC DNA]</scope>
    <source>
        <strain evidence="2 3">DSM 13574</strain>
    </source>
</reference>
<dbReference type="SUPFAM" id="SSF53254">
    <property type="entry name" value="Phosphoglycerate mutase-like"/>
    <property type="match status" value="1"/>
</dbReference>
<sequence length="161" mass="18145">MKNLILVRHAKAEKRSAEIDDYERKLTKVGRNDSKEVAEYVAKLLNNVDLLVTSPALRAKETAEIFAKSFKSKPKITEEEILYEGEVEEISEKIPNIIKGYNNVIIFGHNPTFDELAKKLTGDDLHLRKAGVICIEGESFDDILSGKGKLKWMVDPKSINS</sequence>
<evidence type="ECO:0000256" key="1">
    <source>
        <dbReference type="ARBA" id="ARBA00022801"/>
    </source>
</evidence>
<dbReference type="CDD" id="cd07067">
    <property type="entry name" value="HP_PGM_like"/>
    <property type="match status" value="1"/>
</dbReference>
<dbReference type="Gene3D" id="3.40.50.1240">
    <property type="entry name" value="Phosphoglycerate mutase-like"/>
    <property type="match status" value="1"/>
</dbReference>
<protein>
    <submittedName>
        <fullName evidence="2">Phosphoglycerate mutase</fullName>
    </submittedName>
</protein>
<evidence type="ECO:0000313" key="3">
    <source>
        <dbReference type="Proteomes" id="UP000236434"/>
    </source>
</evidence>
<dbReference type="Pfam" id="PF00300">
    <property type="entry name" value="His_Phos_1"/>
    <property type="match status" value="1"/>
</dbReference>
<dbReference type="InterPro" id="IPR013078">
    <property type="entry name" value="His_Pase_superF_clade-1"/>
</dbReference>
<dbReference type="InterPro" id="IPR051021">
    <property type="entry name" value="Mito_Ser/Thr_phosphatase"/>
</dbReference>
<accession>A0A2K1P778</accession>
<gene>
    <name evidence="2" type="ORF">X929_00030</name>
</gene>
<dbReference type="GO" id="GO:0016787">
    <property type="term" value="F:hydrolase activity"/>
    <property type="evidence" value="ECO:0007669"/>
    <property type="project" value="UniProtKB-KW"/>
</dbReference>
<dbReference type="EMBL" id="AZRL01000001">
    <property type="protein sequence ID" value="PNR98567.1"/>
    <property type="molecule type" value="Genomic_DNA"/>
</dbReference>
<dbReference type="PANTHER" id="PTHR20935">
    <property type="entry name" value="PHOSPHOGLYCERATE MUTASE-RELATED"/>
    <property type="match status" value="1"/>
</dbReference>
<dbReference type="AlphaFoldDB" id="A0A2K1P778"/>
<organism evidence="2 3">
    <name type="scientific">Petrotoga olearia DSM 13574</name>
    <dbReference type="NCBI Taxonomy" id="1122955"/>
    <lineage>
        <taxon>Bacteria</taxon>
        <taxon>Thermotogati</taxon>
        <taxon>Thermotogota</taxon>
        <taxon>Thermotogae</taxon>
        <taxon>Petrotogales</taxon>
        <taxon>Petrotogaceae</taxon>
        <taxon>Petrotoga</taxon>
    </lineage>
</organism>
<proteinExistence type="predicted"/>
<keyword evidence="1" id="KW-0378">Hydrolase</keyword>
<dbReference type="InterPro" id="IPR029033">
    <property type="entry name" value="His_PPase_superfam"/>
</dbReference>
<dbReference type="Proteomes" id="UP000236434">
    <property type="component" value="Unassembled WGS sequence"/>
</dbReference>
<comment type="caution">
    <text evidence="2">The sequence shown here is derived from an EMBL/GenBank/DDBJ whole genome shotgun (WGS) entry which is preliminary data.</text>
</comment>
<dbReference type="PANTHER" id="PTHR20935:SF1">
    <property type="entry name" value="SLL1549 PROTEIN"/>
    <property type="match status" value="1"/>
</dbReference>
<evidence type="ECO:0000313" key="2">
    <source>
        <dbReference type="EMBL" id="PNR98567.1"/>
    </source>
</evidence>
<dbReference type="RefSeq" id="WP_169924892.1">
    <property type="nucleotide sequence ID" value="NZ_AZRL01000001.1"/>
</dbReference>
<name>A0A2K1P778_9BACT</name>